<dbReference type="Proteomes" id="UP000382040">
    <property type="component" value="Unassembled WGS sequence"/>
</dbReference>
<gene>
    <name evidence="2" type="ORF">PBR20603_01657</name>
</gene>
<evidence type="ECO:0000313" key="2">
    <source>
        <dbReference type="EMBL" id="VVE87719.1"/>
    </source>
</evidence>
<feature type="region of interest" description="Disordered" evidence="1">
    <location>
        <begin position="98"/>
        <end position="122"/>
    </location>
</feature>
<feature type="compositionally biased region" description="Basic and acidic residues" evidence="1">
    <location>
        <begin position="100"/>
        <end position="114"/>
    </location>
</feature>
<reference evidence="2 3" key="1">
    <citation type="submission" date="2019-08" db="EMBL/GenBank/DDBJ databases">
        <authorList>
            <person name="Peeters C."/>
        </authorList>
    </citation>
    <scope>NUCLEOTIDE SEQUENCE [LARGE SCALE GENOMIC DNA]</scope>
    <source>
        <strain evidence="2 3">LMG 20603</strain>
    </source>
</reference>
<proteinExistence type="predicted"/>
<evidence type="ECO:0000313" key="3">
    <source>
        <dbReference type="Proteomes" id="UP000382040"/>
    </source>
</evidence>
<sequence>MHTVFMIMRRRNPTAPERRALTPSDLRAIWARTPTPEVRELLWEIHRLHVTLVACRVDVDIIRGEWKQEVEGWLVAIESLRARLLDEPCVAGARVNSMRSAREQGERDAAEHARPRQSSGKGSCAALCCLGVLGQRIWIPAPFCLAYSMSASHVRNSTSRRNPTNWHVRSSGSFLPVQRCSTRSRVVALS</sequence>
<dbReference type="AlphaFoldDB" id="A0A5E5BPC8"/>
<accession>A0A5E5BPC8</accession>
<protein>
    <submittedName>
        <fullName evidence="2">Uncharacterized protein</fullName>
    </submittedName>
</protein>
<name>A0A5E5BPC8_9BURK</name>
<organism evidence="2 3">
    <name type="scientific">Pandoraea bronchicola</name>
    <dbReference type="NCBI Taxonomy" id="2508287"/>
    <lineage>
        <taxon>Bacteria</taxon>
        <taxon>Pseudomonadati</taxon>
        <taxon>Pseudomonadota</taxon>
        <taxon>Betaproteobacteria</taxon>
        <taxon>Burkholderiales</taxon>
        <taxon>Burkholderiaceae</taxon>
        <taxon>Pandoraea</taxon>
    </lineage>
</organism>
<evidence type="ECO:0000256" key="1">
    <source>
        <dbReference type="SAM" id="MobiDB-lite"/>
    </source>
</evidence>
<keyword evidence="3" id="KW-1185">Reference proteome</keyword>
<dbReference type="EMBL" id="CABPST010000003">
    <property type="protein sequence ID" value="VVE87719.1"/>
    <property type="molecule type" value="Genomic_DNA"/>
</dbReference>